<evidence type="ECO:0000256" key="1">
    <source>
        <dbReference type="SAM" id="MobiDB-lite"/>
    </source>
</evidence>
<organism evidence="2 3">
    <name type="scientific">[Emmonsia] crescens</name>
    <dbReference type="NCBI Taxonomy" id="73230"/>
    <lineage>
        <taxon>Eukaryota</taxon>
        <taxon>Fungi</taxon>
        <taxon>Dikarya</taxon>
        <taxon>Ascomycota</taxon>
        <taxon>Pezizomycotina</taxon>
        <taxon>Eurotiomycetes</taxon>
        <taxon>Eurotiomycetidae</taxon>
        <taxon>Onygenales</taxon>
        <taxon>Ajellomycetaceae</taxon>
        <taxon>Emergomyces</taxon>
    </lineage>
</organism>
<evidence type="ECO:0000313" key="2">
    <source>
        <dbReference type="EMBL" id="KKZ67218.1"/>
    </source>
</evidence>
<reference evidence="3" key="1">
    <citation type="journal article" date="2015" name="PLoS Genet.">
        <title>The dynamic genome and transcriptome of the human fungal pathogen Blastomyces and close relative Emmonsia.</title>
        <authorList>
            <person name="Munoz J.F."/>
            <person name="Gauthier G.M."/>
            <person name="Desjardins C.A."/>
            <person name="Gallo J.E."/>
            <person name="Holder J."/>
            <person name="Sullivan T.D."/>
            <person name="Marty A.J."/>
            <person name="Carmen J.C."/>
            <person name="Chen Z."/>
            <person name="Ding L."/>
            <person name="Gujja S."/>
            <person name="Magrini V."/>
            <person name="Misas E."/>
            <person name="Mitreva M."/>
            <person name="Priest M."/>
            <person name="Saif S."/>
            <person name="Whiston E.A."/>
            <person name="Young S."/>
            <person name="Zeng Q."/>
            <person name="Goldman W.E."/>
            <person name="Mardis E.R."/>
            <person name="Taylor J.W."/>
            <person name="McEwen J.G."/>
            <person name="Clay O.K."/>
            <person name="Klein B.S."/>
            <person name="Cuomo C.A."/>
        </authorList>
    </citation>
    <scope>NUCLEOTIDE SEQUENCE [LARGE SCALE GENOMIC DNA]</scope>
    <source>
        <strain evidence="3">UAMH 3008</strain>
    </source>
</reference>
<sequence length="112" mass="12330">MACSVTKSESIKARERNLVGEAACSHECKKIPYLKMVVDKKKDFTGKIKKCKDARGSGGKEVLEDPTPEPKSGRWRNMKIPAAPKAATGDENVEAAAEYKEVIDTREYLGSK</sequence>
<proteinExistence type="predicted"/>
<comment type="caution">
    <text evidence="2">The sequence shown here is derived from an EMBL/GenBank/DDBJ whole genome shotgun (WGS) entry which is preliminary data.</text>
</comment>
<gene>
    <name evidence="2" type="ORF">EMCG_07084</name>
</gene>
<evidence type="ECO:0000313" key="3">
    <source>
        <dbReference type="Proteomes" id="UP000034164"/>
    </source>
</evidence>
<name>A0A0G2I9K1_9EURO</name>
<dbReference type="VEuPathDB" id="FungiDB:EMCG_07084"/>
<protein>
    <submittedName>
        <fullName evidence="2">Uncharacterized protein</fullName>
    </submittedName>
</protein>
<dbReference type="AlphaFoldDB" id="A0A0G2I9K1"/>
<dbReference type="EMBL" id="LCZI01000305">
    <property type="protein sequence ID" value="KKZ67218.1"/>
    <property type="molecule type" value="Genomic_DNA"/>
</dbReference>
<accession>A0A0G2I9K1</accession>
<feature type="region of interest" description="Disordered" evidence="1">
    <location>
        <begin position="54"/>
        <end position="76"/>
    </location>
</feature>
<dbReference type="Proteomes" id="UP000034164">
    <property type="component" value="Unassembled WGS sequence"/>
</dbReference>